<sequence length="361" mass="40345">MIPLLRPEQQPPICREYDAFKTDQIKNIMIAKAKKAKERRLALNCSIYEPFYQLVGILHFNIMVETRMLGRCGTEEIEKEIEDVIWKHQSTKSIRPNVTVQENLPAVLANMSCENCLGSALDDCARCGGDGVVECPQCGGMGDMACQATLIASRKDEVSLCDDVDFDTGEGNEEQDNEGYGESAEVRNGVHMKEAECGECDNCGGDGEVECMTCGGVQVRCKNCTDGVYKKFTISRKEHVLRKAPNVFRDYPPFTSALSSWLLNNCRPLFVTPLRDLPWSESKEKLVKIIKNEVSNVKKECDLSPSRKVILSPSSKPTIEWIPLHVAQYAHSEESGMLFVGGRDCAVHKIKKEKYNKCATM</sequence>
<proteinExistence type="predicted"/>
<evidence type="ECO:0000313" key="1">
    <source>
        <dbReference type="EMBL" id="CBY23245.1"/>
    </source>
</evidence>
<name>E4X0E6_OIKDI</name>
<dbReference type="EMBL" id="FN653020">
    <property type="protein sequence ID" value="CBY23245.1"/>
    <property type="molecule type" value="Genomic_DNA"/>
</dbReference>
<dbReference type="InParanoid" id="E4X0E6"/>
<evidence type="ECO:0000313" key="2">
    <source>
        <dbReference type="Proteomes" id="UP000001307"/>
    </source>
</evidence>
<organism evidence="1">
    <name type="scientific">Oikopleura dioica</name>
    <name type="common">Tunicate</name>
    <dbReference type="NCBI Taxonomy" id="34765"/>
    <lineage>
        <taxon>Eukaryota</taxon>
        <taxon>Metazoa</taxon>
        <taxon>Chordata</taxon>
        <taxon>Tunicata</taxon>
        <taxon>Appendicularia</taxon>
        <taxon>Copelata</taxon>
        <taxon>Oikopleuridae</taxon>
        <taxon>Oikopleura</taxon>
    </lineage>
</organism>
<dbReference type="AlphaFoldDB" id="E4X0E6"/>
<reference evidence="1" key="1">
    <citation type="journal article" date="2010" name="Science">
        <title>Plasticity of animal genome architecture unmasked by rapid evolution of a pelagic tunicate.</title>
        <authorList>
            <person name="Denoeud F."/>
            <person name="Henriet S."/>
            <person name="Mungpakdee S."/>
            <person name="Aury J.M."/>
            <person name="Da Silva C."/>
            <person name="Brinkmann H."/>
            <person name="Mikhaleva J."/>
            <person name="Olsen L.C."/>
            <person name="Jubin C."/>
            <person name="Canestro C."/>
            <person name="Bouquet J.M."/>
            <person name="Danks G."/>
            <person name="Poulain J."/>
            <person name="Campsteijn C."/>
            <person name="Adamski M."/>
            <person name="Cross I."/>
            <person name="Yadetie F."/>
            <person name="Muffato M."/>
            <person name="Louis A."/>
            <person name="Butcher S."/>
            <person name="Tsagkogeorga G."/>
            <person name="Konrad A."/>
            <person name="Singh S."/>
            <person name="Jensen M.F."/>
            <person name="Cong E.H."/>
            <person name="Eikeseth-Otteraa H."/>
            <person name="Noel B."/>
            <person name="Anthouard V."/>
            <person name="Porcel B.M."/>
            <person name="Kachouri-Lafond R."/>
            <person name="Nishino A."/>
            <person name="Ugolini M."/>
            <person name="Chourrout P."/>
            <person name="Nishida H."/>
            <person name="Aasland R."/>
            <person name="Huzurbazar S."/>
            <person name="Westhof E."/>
            <person name="Delsuc F."/>
            <person name="Lehrach H."/>
            <person name="Reinhardt R."/>
            <person name="Weissenbach J."/>
            <person name="Roy S.W."/>
            <person name="Artiguenave F."/>
            <person name="Postlethwait J.H."/>
            <person name="Manak J.R."/>
            <person name="Thompson E.M."/>
            <person name="Jaillon O."/>
            <person name="Du Pasquier L."/>
            <person name="Boudinot P."/>
            <person name="Liberles D.A."/>
            <person name="Volff J.N."/>
            <person name="Philippe H."/>
            <person name="Lenhard B."/>
            <person name="Roest Crollius H."/>
            <person name="Wincker P."/>
            <person name="Chourrout D."/>
        </authorList>
    </citation>
    <scope>NUCLEOTIDE SEQUENCE [LARGE SCALE GENOMIC DNA]</scope>
</reference>
<dbReference type="OrthoDB" id="10361806at2759"/>
<gene>
    <name evidence="1" type="ORF">GSOID_T00015179001</name>
</gene>
<dbReference type="Proteomes" id="UP000001307">
    <property type="component" value="Unassembled WGS sequence"/>
</dbReference>
<protein>
    <submittedName>
        <fullName evidence="1">Uncharacterized protein</fullName>
    </submittedName>
</protein>
<keyword evidence="2" id="KW-1185">Reference proteome</keyword>
<accession>E4X0E6</accession>